<dbReference type="Proteomes" id="UP001196413">
    <property type="component" value="Unassembled WGS sequence"/>
</dbReference>
<organism evidence="1 2">
    <name type="scientific">Parelaphostrongylus tenuis</name>
    <name type="common">Meningeal worm</name>
    <dbReference type="NCBI Taxonomy" id="148309"/>
    <lineage>
        <taxon>Eukaryota</taxon>
        <taxon>Metazoa</taxon>
        <taxon>Ecdysozoa</taxon>
        <taxon>Nematoda</taxon>
        <taxon>Chromadorea</taxon>
        <taxon>Rhabditida</taxon>
        <taxon>Rhabditina</taxon>
        <taxon>Rhabditomorpha</taxon>
        <taxon>Strongyloidea</taxon>
        <taxon>Metastrongylidae</taxon>
        <taxon>Parelaphostrongylus</taxon>
    </lineage>
</organism>
<sequence>MESVRAVEMCSEQAMIVVGPTLLDKLKRLQRPNAHFLHYMQACCTECQRINPSGWGASIPGEVIDPPMSQKPHSSGYGRSELHILADNVVRDLPSFDKHVHLLKSYIEKHPEEATNLEEYLQTLPLSGLVRDLLDRCRAGKLKEIGSITEQQAVSAAQNLFTLRSRFESMRPGGRGQMSHSATVDSSSIGTTVLQSKDINAESFSVESVIPVPQNLNETKAKLIADAQKKRRTMDPAIHTALQSRLARLMPE</sequence>
<gene>
    <name evidence="1" type="ORF">KIN20_030745</name>
</gene>
<accession>A0AAD5WGC4</accession>
<dbReference type="AlphaFoldDB" id="A0AAD5WGC4"/>
<keyword evidence="2" id="KW-1185">Reference proteome</keyword>
<comment type="caution">
    <text evidence="1">The sequence shown here is derived from an EMBL/GenBank/DDBJ whole genome shotgun (WGS) entry which is preliminary data.</text>
</comment>
<protein>
    <submittedName>
        <fullName evidence="1">Uncharacterized protein</fullName>
    </submittedName>
</protein>
<dbReference type="EMBL" id="JAHQIW010006494">
    <property type="protein sequence ID" value="KAJ1369319.1"/>
    <property type="molecule type" value="Genomic_DNA"/>
</dbReference>
<proteinExistence type="predicted"/>
<name>A0AAD5WGC4_PARTN</name>
<evidence type="ECO:0000313" key="2">
    <source>
        <dbReference type="Proteomes" id="UP001196413"/>
    </source>
</evidence>
<evidence type="ECO:0000313" key="1">
    <source>
        <dbReference type="EMBL" id="KAJ1369319.1"/>
    </source>
</evidence>
<reference evidence="1" key="1">
    <citation type="submission" date="2021-06" db="EMBL/GenBank/DDBJ databases">
        <title>Parelaphostrongylus tenuis whole genome reference sequence.</title>
        <authorList>
            <person name="Garwood T.J."/>
            <person name="Larsen P.A."/>
            <person name="Fountain-Jones N.M."/>
            <person name="Garbe J.R."/>
            <person name="Macchietto M.G."/>
            <person name="Kania S.A."/>
            <person name="Gerhold R.W."/>
            <person name="Richards J.E."/>
            <person name="Wolf T.M."/>
        </authorList>
    </citation>
    <scope>NUCLEOTIDE SEQUENCE</scope>
    <source>
        <strain evidence="1">MNPRO001-30</strain>
        <tissue evidence="1">Meninges</tissue>
    </source>
</reference>